<feature type="transmembrane region" description="Helical" evidence="5">
    <location>
        <begin position="90"/>
        <end position="108"/>
    </location>
</feature>
<feature type="transmembrane region" description="Helical" evidence="5">
    <location>
        <begin position="128"/>
        <end position="147"/>
    </location>
</feature>
<dbReference type="GO" id="GO:0016020">
    <property type="term" value="C:membrane"/>
    <property type="evidence" value="ECO:0007669"/>
    <property type="project" value="UniProtKB-SubCell"/>
</dbReference>
<dbReference type="PANTHER" id="PTHR23502:SF153">
    <property type="entry name" value="MULTIDRUG TRANSPORTER, PUTATIVE (AFU_ORTHOLOGUE AFUA_7G00230)-RELATED"/>
    <property type="match status" value="1"/>
</dbReference>
<evidence type="ECO:0000313" key="8">
    <source>
        <dbReference type="Proteomes" id="UP000235786"/>
    </source>
</evidence>
<feature type="transmembrane region" description="Helical" evidence="5">
    <location>
        <begin position="361"/>
        <end position="380"/>
    </location>
</feature>
<feature type="transmembrane region" description="Helical" evidence="5">
    <location>
        <begin position="316"/>
        <end position="341"/>
    </location>
</feature>
<evidence type="ECO:0000313" key="7">
    <source>
        <dbReference type="EMBL" id="PMD41943.1"/>
    </source>
</evidence>
<feature type="transmembrane region" description="Helical" evidence="5">
    <location>
        <begin position="460"/>
        <end position="481"/>
    </location>
</feature>
<dbReference type="Proteomes" id="UP000235786">
    <property type="component" value="Unassembled WGS sequence"/>
</dbReference>
<proteinExistence type="predicted"/>
<dbReference type="AlphaFoldDB" id="A0A2J6RTZ6"/>
<evidence type="ECO:0000256" key="3">
    <source>
        <dbReference type="ARBA" id="ARBA00022989"/>
    </source>
</evidence>
<protein>
    <submittedName>
        <fullName evidence="7">MFS general substrate transporter</fullName>
    </submittedName>
</protein>
<evidence type="ECO:0000256" key="1">
    <source>
        <dbReference type="ARBA" id="ARBA00004141"/>
    </source>
</evidence>
<dbReference type="FunFam" id="1.20.1250.20:FF:000011">
    <property type="entry name" value="MFS multidrug transporter, putative"/>
    <property type="match status" value="1"/>
</dbReference>
<dbReference type="InterPro" id="IPR036259">
    <property type="entry name" value="MFS_trans_sf"/>
</dbReference>
<evidence type="ECO:0000259" key="6">
    <source>
        <dbReference type="PROSITE" id="PS50850"/>
    </source>
</evidence>
<sequence>MADEKISRNVAVTAEQEYFQGAISAAPLPVEKTEKRLPSSEGTSIDEEKAIPVSVSKLEETSYHDDPNIVDWDGPDDPEMAMNWPSKKKWTMTLLLSTLTLLTPMASSMFAPSVGQLLAEFHSSSADLGTFIVSGYLLGYAFGPLFIAPMSELYGRLPVYHISTLGFILFNVACAKSTNFPMIIVFRIMSGVCGCTPLTLGPGSIADMFKQEVRGKILSIWVLPIMLGPTVGPIVGGYLSEAKGWRWDFWFLVILTGAVFLLSLILQRETNPMTILQRRVKRLRKSTGNPNLESAMKSTKTPKELFILSIIRPTKILIFSPVVLVFSIIAAIVYGTVYLLFTTMTQVFEDRYGISKSNVGLTYLAMGIGQTIGTISFGLVSDRILARLAKGGEMKPEYRLPPLIVGLFLVSSGLLWYGWAAQYANAWIVPLLGQVIFGAGIITSFMPITTYMVDAFTPYAASATAANTVLRSIGGALLPLAGPKMYAALGLGWGSTLLAGIALGSVPIAWFVFKHGEKIREKYKLNL</sequence>
<keyword evidence="8" id="KW-1185">Reference proteome</keyword>
<dbReference type="InterPro" id="IPR020846">
    <property type="entry name" value="MFS_dom"/>
</dbReference>
<feature type="transmembrane region" description="Helical" evidence="5">
    <location>
        <begin position="400"/>
        <end position="420"/>
    </location>
</feature>
<dbReference type="Pfam" id="PF07690">
    <property type="entry name" value="MFS_1"/>
    <property type="match status" value="1"/>
</dbReference>
<dbReference type="EMBL" id="KZ613944">
    <property type="protein sequence ID" value="PMD41943.1"/>
    <property type="molecule type" value="Genomic_DNA"/>
</dbReference>
<comment type="subcellular location">
    <subcellularLocation>
        <location evidence="1">Membrane</location>
        <topology evidence="1">Multi-pass membrane protein</topology>
    </subcellularLocation>
</comment>
<evidence type="ECO:0000256" key="4">
    <source>
        <dbReference type="ARBA" id="ARBA00023136"/>
    </source>
</evidence>
<accession>A0A2J6RTZ6</accession>
<feature type="transmembrane region" description="Helical" evidence="5">
    <location>
        <begin position="493"/>
        <end position="513"/>
    </location>
</feature>
<feature type="transmembrane region" description="Helical" evidence="5">
    <location>
        <begin position="159"/>
        <end position="178"/>
    </location>
</feature>
<feature type="transmembrane region" description="Helical" evidence="5">
    <location>
        <begin position="247"/>
        <end position="266"/>
    </location>
</feature>
<evidence type="ECO:0000256" key="5">
    <source>
        <dbReference type="SAM" id="Phobius"/>
    </source>
</evidence>
<dbReference type="PROSITE" id="PS50850">
    <property type="entry name" value="MFS"/>
    <property type="match status" value="1"/>
</dbReference>
<dbReference type="Gene3D" id="1.20.1250.20">
    <property type="entry name" value="MFS general substrate transporter like domains"/>
    <property type="match status" value="1"/>
</dbReference>
<feature type="transmembrane region" description="Helical" evidence="5">
    <location>
        <begin position="217"/>
        <end position="235"/>
    </location>
</feature>
<dbReference type="PANTHER" id="PTHR23502">
    <property type="entry name" value="MAJOR FACILITATOR SUPERFAMILY"/>
    <property type="match status" value="1"/>
</dbReference>
<feature type="transmembrane region" description="Helical" evidence="5">
    <location>
        <begin position="426"/>
        <end position="448"/>
    </location>
</feature>
<dbReference type="InterPro" id="IPR011701">
    <property type="entry name" value="MFS"/>
</dbReference>
<gene>
    <name evidence="7" type="ORF">L207DRAFT_554128</name>
</gene>
<reference evidence="7 8" key="1">
    <citation type="submission" date="2016-04" db="EMBL/GenBank/DDBJ databases">
        <title>A degradative enzymes factory behind the ericoid mycorrhizal symbiosis.</title>
        <authorList>
            <consortium name="DOE Joint Genome Institute"/>
            <person name="Martino E."/>
            <person name="Morin E."/>
            <person name="Grelet G."/>
            <person name="Kuo A."/>
            <person name="Kohler A."/>
            <person name="Daghino S."/>
            <person name="Barry K."/>
            <person name="Choi C."/>
            <person name="Cichocki N."/>
            <person name="Clum A."/>
            <person name="Copeland A."/>
            <person name="Hainaut M."/>
            <person name="Haridas S."/>
            <person name="Labutti K."/>
            <person name="Lindquist E."/>
            <person name="Lipzen A."/>
            <person name="Khouja H.-R."/>
            <person name="Murat C."/>
            <person name="Ohm R."/>
            <person name="Olson A."/>
            <person name="Spatafora J."/>
            <person name="Veneault-Fourrey C."/>
            <person name="Henrissat B."/>
            <person name="Grigoriev I."/>
            <person name="Martin F."/>
            <person name="Perotto S."/>
        </authorList>
    </citation>
    <scope>NUCLEOTIDE SEQUENCE [LARGE SCALE GENOMIC DNA]</scope>
    <source>
        <strain evidence="7 8">F</strain>
    </source>
</reference>
<feature type="domain" description="Major facilitator superfamily (MFS) profile" evidence="6">
    <location>
        <begin position="92"/>
        <end position="517"/>
    </location>
</feature>
<dbReference type="CDD" id="cd17323">
    <property type="entry name" value="MFS_Tpo1_MDR_like"/>
    <property type="match status" value="1"/>
</dbReference>
<evidence type="ECO:0000256" key="2">
    <source>
        <dbReference type="ARBA" id="ARBA00022692"/>
    </source>
</evidence>
<dbReference type="GO" id="GO:0022857">
    <property type="term" value="F:transmembrane transporter activity"/>
    <property type="evidence" value="ECO:0007669"/>
    <property type="project" value="InterPro"/>
</dbReference>
<name>A0A2J6RTZ6_HYAVF</name>
<keyword evidence="2 5" id="KW-0812">Transmembrane</keyword>
<dbReference type="SUPFAM" id="SSF103473">
    <property type="entry name" value="MFS general substrate transporter"/>
    <property type="match status" value="1"/>
</dbReference>
<organism evidence="7 8">
    <name type="scientific">Hyaloscypha variabilis (strain UAMH 11265 / GT02V1 / F)</name>
    <name type="common">Meliniomyces variabilis</name>
    <dbReference type="NCBI Taxonomy" id="1149755"/>
    <lineage>
        <taxon>Eukaryota</taxon>
        <taxon>Fungi</taxon>
        <taxon>Dikarya</taxon>
        <taxon>Ascomycota</taxon>
        <taxon>Pezizomycotina</taxon>
        <taxon>Leotiomycetes</taxon>
        <taxon>Helotiales</taxon>
        <taxon>Hyaloscyphaceae</taxon>
        <taxon>Hyaloscypha</taxon>
        <taxon>Hyaloscypha variabilis</taxon>
    </lineage>
</organism>
<keyword evidence="3 5" id="KW-1133">Transmembrane helix</keyword>
<keyword evidence="4 5" id="KW-0472">Membrane</keyword>
<feature type="transmembrane region" description="Helical" evidence="5">
    <location>
        <begin position="184"/>
        <end position="205"/>
    </location>
</feature>
<dbReference type="STRING" id="1149755.A0A2J6RTZ6"/>
<dbReference type="OrthoDB" id="5296287at2759"/>